<accession>A0A150MEA7</accession>
<organism evidence="1 2">
    <name type="scientific">Caldibacillus debilis</name>
    <dbReference type="NCBI Taxonomy" id="301148"/>
    <lineage>
        <taxon>Bacteria</taxon>
        <taxon>Bacillati</taxon>
        <taxon>Bacillota</taxon>
        <taxon>Bacilli</taxon>
        <taxon>Bacillales</taxon>
        <taxon>Bacillaceae</taxon>
        <taxon>Caldibacillus</taxon>
    </lineage>
</organism>
<evidence type="ECO:0000313" key="2">
    <source>
        <dbReference type="Proteomes" id="UP000075683"/>
    </source>
</evidence>
<dbReference type="Proteomes" id="UP000075683">
    <property type="component" value="Unassembled WGS sequence"/>
</dbReference>
<name>A0A150MEA7_9BACI</name>
<proteinExistence type="predicted"/>
<reference evidence="1 2" key="1">
    <citation type="submission" date="2016-01" db="EMBL/GenBank/DDBJ databases">
        <title>Draft Genome Sequences of Seven Thermophilic Sporeformers Isolated from Foods.</title>
        <authorList>
            <person name="Berendsen E.M."/>
            <person name="Wells-Bennik M.H."/>
            <person name="Krawcyk A.O."/>
            <person name="De Jong A."/>
            <person name="Holsappel S."/>
            <person name="Eijlander R.T."/>
            <person name="Kuipers O.P."/>
        </authorList>
    </citation>
    <scope>NUCLEOTIDE SEQUENCE [LARGE SCALE GENOMIC DNA]</scope>
    <source>
        <strain evidence="1 2">B4135</strain>
    </source>
</reference>
<dbReference type="EMBL" id="LQYT01000009">
    <property type="protein sequence ID" value="KYD22619.1"/>
    <property type="molecule type" value="Genomic_DNA"/>
</dbReference>
<dbReference type="AlphaFoldDB" id="A0A150MEA7"/>
<protein>
    <submittedName>
        <fullName evidence="1">Uncharacterized protein</fullName>
    </submittedName>
</protein>
<comment type="caution">
    <text evidence="1">The sequence shown here is derived from an EMBL/GenBank/DDBJ whole genome shotgun (WGS) entry which is preliminary data.</text>
</comment>
<sequence>MIENVKKKWPVREESFNRSFKNEDDAAVLEAEVGGNDKEKIPFSSASPR</sequence>
<evidence type="ECO:0000313" key="1">
    <source>
        <dbReference type="EMBL" id="KYD22619.1"/>
    </source>
</evidence>
<gene>
    <name evidence="1" type="ORF">B4135_1102</name>
</gene>
<dbReference type="STRING" id="301148.B4135_1102"/>